<proteinExistence type="inferred from homology"/>
<keyword evidence="5 6" id="KW-0233">DNA recombination</keyword>
<evidence type="ECO:0000256" key="6">
    <source>
        <dbReference type="RuleBase" id="RU365089"/>
    </source>
</evidence>
<comment type="function">
    <text evidence="1 6">Required for the transposition of the insertion element.</text>
</comment>
<dbReference type="GO" id="GO:0003677">
    <property type="term" value="F:DNA binding"/>
    <property type="evidence" value="ECO:0007669"/>
    <property type="project" value="UniProtKB-UniRule"/>
</dbReference>
<keyword evidence="4 6" id="KW-0238">DNA-binding</keyword>
<dbReference type="Pfam" id="PF00872">
    <property type="entry name" value="Transposase_mut"/>
    <property type="match status" value="1"/>
</dbReference>
<evidence type="ECO:0000256" key="5">
    <source>
        <dbReference type="ARBA" id="ARBA00023172"/>
    </source>
</evidence>
<comment type="similarity">
    <text evidence="2 6">Belongs to the transposase mutator family.</text>
</comment>
<dbReference type="AlphaFoldDB" id="A0A3M8LN66"/>
<dbReference type="InterPro" id="IPR001207">
    <property type="entry name" value="Transposase_mutator"/>
</dbReference>
<dbReference type="GO" id="GO:0004803">
    <property type="term" value="F:transposase activity"/>
    <property type="evidence" value="ECO:0007669"/>
    <property type="project" value="UniProtKB-UniRule"/>
</dbReference>
<keyword evidence="3 6" id="KW-0815">Transposition</keyword>
<evidence type="ECO:0000256" key="1">
    <source>
        <dbReference type="ARBA" id="ARBA00002190"/>
    </source>
</evidence>
<dbReference type="GO" id="GO:0006313">
    <property type="term" value="P:DNA transposition"/>
    <property type="evidence" value="ECO:0007669"/>
    <property type="project" value="UniProtKB-UniRule"/>
</dbReference>
<dbReference type="Proteomes" id="UP000279859">
    <property type="component" value="Unassembled WGS sequence"/>
</dbReference>
<comment type="caution">
    <text evidence="7">The sequence shown here is derived from an EMBL/GenBank/DDBJ whole genome shotgun (WGS) entry which is preliminary data.</text>
</comment>
<evidence type="ECO:0000313" key="7">
    <source>
        <dbReference type="EMBL" id="RNE66977.1"/>
    </source>
</evidence>
<dbReference type="OrthoDB" id="9793302at2"/>
<evidence type="ECO:0000313" key="8">
    <source>
        <dbReference type="Proteomes" id="UP000279859"/>
    </source>
</evidence>
<gene>
    <name evidence="7" type="ORF">EEJ31_01860</name>
</gene>
<evidence type="ECO:0000256" key="3">
    <source>
        <dbReference type="ARBA" id="ARBA00022578"/>
    </source>
</evidence>
<dbReference type="EMBL" id="RDSR01000002">
    <property type="protein sequence ID" value="RNE66977.1"/>
    <property type="molecule type" value="Genomic_DNA"/>
</dbReference>
<name>A0A3M8LN66_9MICO</name>
<dbReference type="PANTHER" id="PTHR33217">
    <property type="entry name" value="TRANSPOSASE FOR INSERTION SEQUENCE ELEMENT IS1081"/>
    <property type="match status" value="1"/>
</dbReference>
<evidence type="ECO:0000256" key="4">
    <source>
        <dbReference type="ARBA" id="ARBA00023125"/>
    </source>
</evidence>
<reference evidence="7 8" key="1">
    <citation type="submission" date="2018-11" db="EMBL/GenBank/DDBJ databases">
        <title>Cryobacterium sp. nov., isolated from rhizosphere soil of lettuce.</title>
        <authorList>
            <person name="Wang Y."/>
        </authorList>
    </citation>
    <scope>NUCLEOTIDE SEQUENCE [LARGE SCALE GENOMIC DNA]</scope>
    <source>
        <strain evidence="7 8">NEAU-85</strain>
    </source>
</reference>
<dbReference type="NCBIfam" id="NF033543">
    <property type="entry name" value="transpos_IS256"/>
    <property type="match status" value="1"/>
</dbReference>
<protein>
    <recommendedName>
        <fullName evidence="6">Mutator family transposase</fullName>
    </recommendedName>
</protein>
<keyword evidence="6" id="KW-0814">Transposable element</keyword>
<organism evidence="7 8">
    <name type="scientific">Cryobacterium tepidiphilum</name>
    <dbReference type="NCBI Taxonomy" id="2486026"/>
    <lineage>
        <taxon>Bacteria</taxon>
        <taxon>Bacillati</taxon>
        <taxon>Actinomycetota</taxon>
        <taxon>Actinomycetes</taxon>
        <taxon>Micrococcales</taxon>
        <taxon>Microbacteriaceae</taxon>
        <taxon>Cryobacterium</taxon>
    </lineage>
</organism>
<keyword evidence="8" id="KW-1185">Reference proteome</keyword>
<dbReference type="RefSeq" id="WP_123044590.1">
    <property type="nucleotide sequence ID" value="NZ_RDSR01000002.1"/>
</dbReference>
<accession>A0A3M8LN66</accession>
<evidence type="ECO:0000256" key="2">
    <source>
        <dbReference type="ARBA" id="ARBA00010961"/>
    </source>
</evidence>
<dbReference type="PANTHER" id="PTHR33217:SF7">
    <property type="entry name" value="TRANSPOSASE FOR INSERTION SEQUENCE ELEMENT IS1081"/>
    <property type="match status" value="1"/>
</dbReference>
<sequence>MTAPHIVDPSGLLVEALSDASPDLMRSLLQTMINALLSADADAVVGAEWGRPSPERTAQRNGYRHRDLDTRVGTVDVAIPKLRSGTYFPEWLLERRTRAEAAMITVVADCYLAGVSTRRMDKLVKTLGIYSLSKSQVSRMAADLDEHVDQFRHRPLGEAGPFTFVAADALTMKVREGGRVINAVVLVATGVNGDGHREVLGMRVATSETGAAWNSFFADLVARGLTGVRLVTSDAHAGLRDAIAANLPGAAWQRCRTHYAANLMSVCPKSMWPAVKAMLHSVYDQPDAAAVNAQFDRLIEYVSAKLPAVADHLGNAREDLLAFTAFPKDVWQQIWSNNPQERLNKEIRRRTDSVGIFPNREAIIRLVGAVLAEQTDEWAEGRRYLGLDVLARCRLTLVPDTGSEVNTDPLELSA</sequence>